<name>A0AC34QNX4_9BILA</name>
<evidence type="ECO:0000313" key="2">
    <source>
        <dbReference type="WBParaSite" id="JU765_v2.g18096.t1"/>
    </source>
</evidence>
<organism evidence="1 2">
    <name type="scientific">Panagrolaimus sp. JU765</name>
    <dbReference type="NCBI Taxonomy" id="591449"/>
    <lineage>
        <taxon>Eukaryota</taxon>
        <taxon>Metazoa</taxon>
        <taxon>Ecdysozoa</taxon>
        <taxon>Nematoda</taxon>
        <taxon>Chromadorea</taxon>
        <taxon>Rhabditida</taxon>
        <taxon>Tylenchina</taxon>
        <taxon>Panagrolaimomorpha</taxon>
        <taxon>Panagrolaimoidea</taxon>
        <taxon>Panagrolaimidae</taxon>
        <taxon>Panagrolaimus</taxon>
    </lineage>
</organism>
<dbReference type="WBParaSite" id="JU765_v2.g18096.t1">
    <property type="protein sequence ID" value="JU765_v2.g18096.t1"/>
    <property type="gene ID" value="JU765_v2.g18096"/>
</dbReference>
<evidence type="ECO:0000313" key="1">
    <source>
        <dbReference type="Proteomes" id="UP000887576"/>
    </source>
</evidence>
<protein>
    <submittedName>
        <fullName evidence="2">Uncharacterized protein</fullName>
    </submittedName>
</protein>
<reference evidence="2" key="1">
    <citation type="submission" date="2022-11" db="UniProtKB">
        <authorList>
            <consortium name="WormBaseParasite"/>
        </authorList>
    </citation>
    <scope>IDENTIFICATION</scope>
</reference>
<sequence length="401" mass="44797">MPSNVVISAVFAFLLSIFYALNGFLIIRQIQTGTVDFPRNQHKNLFSTTASKSSPLPNKSSEKSVNVGRSKIQQENVVQKKYSPPKYEKDSLKRKVAVPSPEPPEIDETEIKQIPKTSSITGRQYSSEKVMFGNRRVTSWFASDVGDTKKDIPTTAETGFNTGSDAVKDDWDAREQYIKSKQFRDFMDPNPGGKRNSTKSSDSIENFHQKFSDSKKSDASTVLKPRLSAVQLIEQNYRPTTTPYSRIPIPTENTKSADPEPNLNRFETSQSSQFSKYSSTDELNHAFNGSGLRIPASRFQERPIDVGNYKASPVFVNPSTETLTKIDEEATPKVERHRFGKSSGGTSHRSIEVDDEPGTAMRPEKPMPAAFRINGNEVVDSTTGQLKPRLQISMISKRVLT</sequence>
<dbReference type="Proteomes" id="UP000887576">
    <property type="component" value="Unplaced"/>
</dbReference>
<proteinExistence type="predicted"/>
<accession>A0AC34QNX4</accession>